<protein>
    <submittedName>
        <fullName evidence="1">Uncharacterized protein</fullName>
    </submittedName>
</protein>
<gene>
    <name evidence="1" type="ORF">JR347_04440</name>
</gene>
<evidence type="ECO:0000313" key="2">
    <source>
        <dbReference type="Proteomes" id="UP000662783"/>
    </source>
</evidence>
<sequence length="126" mass="14817">MTSEEKKAYLLLKSVIFHYHGLDDDERQNLEETADELDGHEELKWANEFIAKDYFNSFDRAREYLNDVVGDYAKEKRVMYIDMVWQANNLKGYVTELEATAMLKLAKDWNVEAELIELVKKQSQSS</sequence>
<keyword evidence="2" id="KW-1185">Reference proteome</keyword>
<dbReference type="RefSeq" id="WP_205722847.1">
    <property type="nucleotide sequence ID" value="NZ_CP070608.1"/>
</dbReference>
<accession>A0A974WJG1</accession>
<dbReference type="Proteomes" id="UP000662783">
    <property type="component" value="Chromosome"/>
</dbReference>
<evidence type="ECO:0000313" key="1">
    <source>
        <dbReference type="EMBL" id="QSE98332.1"/>
    </source>
</evidence>
<reference evidence="1" key="1">
    <citation type="submission" date="2021-02" db="EMBL/GenBank/DDBJ databases">
        <title>Fulvivirga sp. S481 isolated from sea water.</title>
        <authorList>
            <person name="Bae S.S."/>
            <person name="Baek K."/>
        </authorList>
    </citation>
    <scope>NUCLEOTIDE SEQUENCE</scope>
    <source>
        <strain evidence="1">S481</strain>
    </source>
</reference>
<dbReference type="EMBL" id="CP070608">
    <property type="protein sequence ID" value="QSE98332.1"/>
    <property type="molecule type" value="Genomic_DNA"/>
</dbReference>
<dbReference type="AlphaFoldDB" id="A0A974WJG1"/>
<name>A0A974WJG1_9BACT</name>
<proteinExistence type="predicted"/>
<dbReference type="KEGG" id="fuv:JR347_04440"/>
<organism evidence="1 2">
    <name type="scientific">Fulvivirga lutea</name>
    <dbReference type="NCBI Taxonomy" id="2810512"/>
    <lineage>
        <taxon>Bacteria</taxon>
        <taxon>Pseudomonadati</taxon>
        <taxon>Bacteroidota</taxon>
        <taxon>Cytophagia</taxon>
        <taxon>Cytophagales</taxon>
        <taxon>Fulvivirgaceae</taxon>
        <taxon>Fulvivirga</taxon>
    </lineage>
</organism>